<dbReference type="PANTHER" id="PTHR33478">
    <property type="entry name" value="EXTRACELLULAR METALLOPROTEINASE MEP"/>
    <property type="match status" value="1"/>
</dbReference>
<feature type="binding site" evidence="12">
    <location>
        <position position="488"/>
    </location>
    <ligand>
        <name>Zn(2+)</name>
        <dbReference type="ChEBI" id="CHEBI:29105"/>
        <note>catalytic</note>
    </ligand>
</feature>
<feature type="region of interest" description="Disordered" evidence="14">
    <location>
        <begin position="348"/>
        <end position="371"/>
    </location>
</feature>
<dbReference type="Pfam" id="PF07504">
    <property type="entry name" value="FTP"/>
    <property type="match status" value="1"/>
</dbReference>
<evidence type="ECO:0000313" key="16">
    <source>
        <dbReference type="EMBL" id="KAF2002104.1"/>
    </source>
</evidence>
<dbReference type="SUPFAM" id="SSF55486">
    <property type="entry name" value="Metalloproteases ('zincins'), catalytic domain"/>
    <property type="match status" value="1"/>
</dbReference>
<dbReference type="InterPro" id="IPR001842">
    <property type="entry name" value="Peptidase_M36"/>
</dbReference>
<keyword evidence="6" id="KW-0732">Signal</keyword>
<keyword evidence="5 12" id="KW-0479">Metal-binding</keyword>
<dbReference type="CDD" id="cd09596">
    <property type="entry name" value="M36"/>
    <property type="match status" value="1"/>
</dbReference>
<feature type="active site" evidence="11">
    <location>
        <position position="489"/>
    </location>
</feature>
<name>A0A6A5WMJ3_9PLEO</name>
<evidence type="ECO:0000256" key="8">
    <source>
        <dbReference type="ARBA" id="ARBA00022833"/>
    </source>
</evidence>
<keyword evidence="7 13" id="KW-0378">Hydrolase</keyword>
<evidence type="ECO:0000256" key="2">
    <source>
        <dbReference type="ARBA" id="ARBA00006006"/>
    </source>
</evidence>
<evidence type="ECO:0000313" key="17">
    <source>
        <dbReference type="Proteomes" id="UP000799779"/>
    </source>
</evidence>
<evidence type="ECO:0000256" key="7">
    <source>
        <dbReference type="ARBA" id="ARBA00022801"/>
    </source>
</evidence>
<evidence type="ECO:0000256" key="4">
    <source>
        <dbReference type="ARBA" id="ARBA00022670"/>
    </source>
</evidence>
<feature type="compositionally biased region" description="Polar residues" evidence="14">
    <location>
        <begin position="348"/>
        <end position="367"/>
    </location>
</feature>
<dbReference type="GO" id="GO:0004222">
    <property type="term" value="F:metalloendopeptidase activity"/>
    <property type="evidence" value="ECO:0007669"/>
    <property type="project" value="InterPro"/>
</dbReference>
<accession>A0A6A5WMJ3</accession>
<evidence type="ECO:0000256" key="14">
    <source>
        <dbReference type="SAM" id="MobiDB-lite"/>
    </source>
</evidence>
<reference evidence="16" key="1">
    <citation type="journal article" date="2020" name="Stud. Mycol.">
        <title>101 Dothideomycetes genomes: a test case for predicting lifestyles and emergence of pathogens.</title>
        <authorList>
            <person name="Haridas S."/>
            <person name="Albert R."/>
            <person name="Binder M."/>
            <person name="Bloem J."/>
            <person name="Labutti K."/>
            <person name="Salamov A."/>
            <person name="Andreopoulos B."/>
            <person name="Baker S."/>
            <person name="Barry K."/>
            <person name="Bills G."/>
            <person name="Bluhm B."/>
            <person name="Cannon C."/>
            <person name="Castanera R."/>
            <person name="Culley D."/>
            <person name="Daum C."/>
            <person name="Ezra D."/>
            <person name="Gonzalez J."/>
            <person name="Henrissat B."/>
            <person name="Kuo A."/>
            <person name="Liang C."/>
            <person name="Lipzen A."/>
            <person name="Lutzoni F."/>
            <person name="Magnuson J."/>
            <person name="Mondo S."/>
            <person name="Nolan M."/>
            <person name="Ohm R."/>
            <person name="Pangilinan J."/>
            <person name="Park H.-J."/>
            <person name="Ramirez L."/>
            <person name="Alfaro M."/>
            <person name="Sun H."/>
            <person name="Tritt A."/>
            <person name="Yoshinaga Y."/>
            <person name="Zwiers L.-H."/>
            <person name="Turgeon B."/>
            <person name="Goodwin S."/>
            <person name="Spatafora J."/>
            <person name="Crous P."/>
            <person name="Grigoriev I."/>
        </authorList>
    </citation>
    <scope>NUCLEOTIDE SEQUENCE</scope>
    <source>
        <strain evidence="16">CBS 123094</strain>
    </source>
</reference>
<dbReference type="EMBL" id="ML977579">
    <property type="protein sequence ID" value="KAF2002104.1"/>
    <property type="molecule type" value="Genomic_DNA"/>
</dbReference>
<evidence type="ECO:0000256" key="1">
    <source>
        <dbReference type="ARBA" id="ARBA00004613"/>
    </source>
</evidence>
<dbReference type="EC" id="3.4.24.-" evidence="13"/>
<gene>
    <name evidence="16" type="ORF">P154DRAFT_595042</name>
</gene>
<protein>
    <recommendedName>
        <fullName evidence="13">Extracellular metalloproteinase</fullName>
        <ecNumber evidence="13">3.4.24.-</ecNumber>
    </recommendedName>
    <alternativeName>
        <fullName evidence="13">Fungalysin</fullName>
    </alternativeName>
</protein>
<dbReference type="GO" id="GO:0006508">
    <property type="term" value="P:proteolysis"/>
    <property type="evidence" value="ECO:0007669"/>
    <property type="project" value="UniProtKB-KW"/>
</dbReference>
<sequence length="692" mass="76680">MYRSYLNHRTESGRLRCEPPRYLKCPEISLAGPWTPAMRSSKLSMGSGIMNHLLWSPMELMLEEAATKIVYPQAEEKLWAVAKCKFMQCIKRAIDLDSLRLSYSTKYTDNSVVETDQLIGLSKRADDVDTATDLVRKTVPGATFRLVEDFYVGINGIAHFNFKQQIKGIDIDNADFNVNILNGEVFSFGNSFYEGKVPESLSLAKRDAVDPVVALKGAVTTLQLPVDFQKASAKPKEGTETFALLSTTGTVREPEAKLVYLQTSDDSIALTWRIETDVMTNWLLTYVDAISGSEVKAVVDYSADATYQVYPWGLNDPTEGSRELLTDPFDDKASEFGWHSDGTTSYKTTRGNNGIAQSNWDDSSNYLGNPRPSDPEMSYVYPYPIESSDWKGYSNASITQLFYTSNMYHDLLYKLGFTEAAGNFELNNNDQGGRGNDFVVLNAQDGSGMNNANFATPPDGQTGRMRMYMWNTTTPWRDCSFDAGVIIHEYSHGLSNRLTGGPANSNCLSVQESAGMGEGWGDFMATAIRLKPGDTRDTDYGMGAWVKNAPSLRPYLYSTNMKTNPHVYKDNDALVKVHFTGTVWATMLYEVMWNLIDKYGKNDAGMPTFENGVPTDGKFLIMKLVVDGMALQPCNPTFVSARDAILDADKALTGGVNACEIWTGFAKRGLGEGAVYKLNARTNSFVVPSRVC</sequence>
<proteinExistence type="inferred from homology"/>
<dbReference type="PRINTS" id="PR00999">
    <property type="entry name" value="FUNGALYSIN"/>
</dbReference>
<feature type="binding site" evidence="12">
    <location>
        <position position="492"/>
    </location>
    <ligand>
        <name>Zn(2+)</name>
        <dbReference type="ChEBI" id="CHEBI:29105"/>
        <note>catalytic</note>
    </ligand>
</feature>
<dbReference type="InterPro" id="IPR027268">
    <property type="entry name" value="Peptidase_M4/M1_CTD_sf"/>
</dbReference>
<dbReference type="InterPro" id="IPR011096">
    <property type="entry name" value="FTP_domain"/>
</dbReference>
<dbReference type="GO" id="GO:0008270">
    <property type="term" value="F:zinc ion binding"/>
    <property type="evidence" value="ECO:0007669"/>
    <property type="project" value="InterPro"/>
</dbReference>
<keyword evidence="4 13" id="KW-0645">Protease</keyword>
<dbReference type="GO" id="GO:0005576">
    <property type="term" value="C:extracellular region"/>
    <property type="evidence" value="ECO:0007669"/>
    <property type="project" value="UniProtKB-SubCell"/>
</dbReference>
<keyword evidence="17" id="KW-1185">Reference proteome</keyword>
<evidence type="ECO:0000256" key="13">
    <source>
        <dbReference type="RuleBase" id="RU364017"/>
    </source>
</evidence>
<evidence type="ECO:0000256" key="11">
    <source>
        <dbReference type="PIRSR" id="PIRSR601842-1"/>
    </source>
</evidence>
<evidence type="ECO:0000259" key="15">
    <source>
        <dbReference type="Pfam" id="PF07504"/>
    </source>
</evidence>
<dbReference type="AlphaFoldDB" id="A0A6A5WMJ3"/>
<organism evidence="16 17">
    <name type="scientific">Amniculicola lignicola CBS 123094</name>
    <dbReference type="NCBI Taxonomy" id="1392246"/>
    <lineage>
        <taxon>Eukaryota</taxon>
        <taxon>Fungi</taxon>
        <taxon>Dikarya</taxon>
        <taxon>Ascomycota</taxon>
        <taxon>Pezizomycotina</taxon>
        <taxon>Dothideomycetes</taxon>
        <taxon>Pleosporomycetidae</taxon>
        <taxon>Pleosporales</taxon>
        <taxon>Amniculicolaceae</taxon>
        <taxon>Amniculicola</taxon>
    </lineage>
</organism>
<dbReference type="InterPro" id="IPR050371">
    <property type="entry name" value="Fungal_virulence_M36"/>
</dbReference>
<keyword evidence="10 13" id="KW-0865">Zymogen</keyword>
<dbReference type="Proteomes" id="UP000799779">
    <property type="component" value="Unassembled WGS sequence"/>
</dbReference>
<evidence type="ECO:0000256" key="12">
    <source>
        <dbReference type="PIRSR" id="PIRSR601842-2"/>
    </source>
</evidence>
<feature type="binding site" evidence="12">
    <location>
        <position position="304"/>
    </location>
    <ligand>
        <name>Zn(2+)</name>
        <dbReference type="ChEBI" id="CHEBI:29105"/>
        <note>catalytic</note>
    </ligand>
</feature>
<evidence type="ECO:0000256" key="6">
    <source>
        <dbReference type="ARBA" id="ARBA00022729"/>
    </source>
</evidence>
<keyword evidence="3 13" id="KW-0964">Secreted</keyword>
<comment type="cofactor">
    <cofactor evidence="12">
        <name>Zn(2+)</name>
        <dbReference type="ChEBI" id="CHEBI:29105"/>
    </cofactor>
    <text evidence="12">Binds 1 zinc ion per subunit.</text>
</comment>
<dbReference type="Pfam" id="PF02128">
    <property type="entry name" value="Peptidase_M36"/>
    <property type="match status" value="1"/>
</dbReference>
<comment type="subcellular location">
    <subcellularLocation>
        <location evidence="1 13">Secreted</location>
    </subcellularLocation>
</comment>
<dbReference type="Gene3D" id="3.10.170.10">
    <property type="match status" value="1"/>
</dbReference>
<evidence type="ECO:0000256" key="5">
    <source>
        <dbReference type="ARBA" id="ARBA00022723"/>
    </source>
</evidence>
<evidence type="ECO:0000256" key="3">
    <source>
        <dbReference type="ARBA" id="ARBA00022525"/>
    </source>
</evidence>
<dbReference type="OrthoDB" id="3227768at2759"/>
<keyword evidence="8 12" id="KW-0862">Zinc</keyword>
<comment type="similarity">
    <text evidence="2 13">Belongs to the peptidase M36 family.</text>
</comment>
<evidence type="ECO:0000256" key="10">
    <source>
        <dbReference type="ARBA" id="ARBA00023145"/>
    </source>
</evidence>
<keyword evidence="9 13" id="KW-0482">Metalloprotease</keyword>
<dbReference type="PANTHER" id="PTHR33478:SF1">
    <property type="entry name" value="EXTRACELLULAR METALLOPROTEINASE MEP"/>
    <property type="match status" value="1"/>
</dbReference>
<feature type="domain" description="FTP" evidence="15">
    <location>
        <begin position="142"/>
        <end position="192"/>
    </location>
</feature>
<feature type="binding site" evidence="12">
    <location>
        <position position="518"/>
    </location>
    <ligand>
        <name>Zn(2+)</name>
        <dbReference type="ChEBI" id="CHEBI:29105"/>
        <note>catalytic</note>
    </ligand>
</feature>
<dbReference type="Gene3D" id="1.10.390.10">
    <property type="entry name" value="Neutral Protease Domain 2"/>
    <property type="match status" value="1"/>
</dbReference>
<evidence type="ECO:0000256" key="9">
    <source>
        <dbReference type="ARBA" id="ARBA00023049"/>
    </source>
</evidence>